<feature type="compositionally biased region" description="Basic and acidic residues" evidence="8">
    <location>
        <begin position="447"/>
        <end position="457"/>
    </location>
</feature>
<evidence type="ECO:0000256" key="5">
    <source>
        <dbReference type="ARBA" id="ARBA00023136"/>
    </source>
</evidence>
<keyword evidence="9" id="KW-0732">Signal</keyword>
<dbReference type="EMBL" id="KX699018">
    <property type="protein sequence ID" value="APD72974.1"/>
    <property type="molecule type" value="Genomic_DNA"/>
</dbReference>
<feature type="compositionally biased region" description="Basic and acidic residues" evidence="8">
    <location>
        <begin position="268"/>
        <end position="277"/>
    </location>
</feature>
<sequence>MRLNTAAKLIGLIMSVFALASADTADDTLAFEATSWCHERAFVASIVEAIDAEEAERLQTLKQDAELLTLWTIAKESESLAVKRGEFAALLSYAIPNANANIDAAISFADAAHLTKKFLQARITLFDQVEAIIRHAPTYTGQGAQSGGQAGSSDCTVTAALNAGTELPCSTDGLTKLSTIETRKLLATATGIKFVAATTAIDLVTPGAAKLRGQGSNNYDGQVAGGCSCGTHCGTQMKIQKHEPHTAKANGKGQTVTKFPESAAEKPAATDKAADPKTRTAAKIAALLKGIQGAINRRQKPLQKLKLSDITNSPDAAQIARDLLDLQGKNTKAADTESATALKALLKEKLGPEEADFQRKFLTEFKEASIKYKKGDNEDTTEISKTTNNGLTTPALSNKQGTSLMRLLEKSKVTSIQSNSTDCTKKHKKSDCKDGDGCKWTSDSEETGNHCKPKNEEGQTNAAATGDGTAGGAAAATGCAKHRTDEAKCDGEKTGDKKNCAWRKGKDNKDDRDIENFRNSSFLLNKKFAPMSAAFPSLLL</sequence>
<keyword evidence="3" id="KW-1003">Cell membrane</keyword>
<keyword evidence="4" id="KW-0336">GPI-anchor</keyword>
<comment type="subcellular location">
    <subcellularLocation>
        <location evidence="2">Cell membrane</location>
        <topology evidence="2">Lipid-anchor</topology>
        <topology evidence="2">GPI-anchor</topology>
    </subcellularLocation>
</comment>
<feature type="region of interest" description="Disordered" evidence="8">
    <location>
        <begin position="242"/>
        <end position="277"/>
    </location>
</feature>
<dbReference type="GO" id="GO:0098552">
    <property type="term" value="C:side of membrane"/>
    <property type="evidence" value="ECO:0007669"/>
    <property type="project" value="UniProtKB-KW"/>
</dbReference>
<feature type="compositionally biased region" description="Low complexity" evidence="8">
    <location>
        <begin position="458"/>
        <end position="474"/>
    </location>
</feature>
<evidence type="ECO:0000256" key="9">
    <source>
        <dbReference type="SAM" id="SignalP"/>
    </source>
</evidence>
<feature type="compositionally biased region" description="Polar residues" evidence="8">
    <location>
        <begin position="383"/>
        <end position="400"/>
    </location>
</feature>
<evidence type="ECO:0000256" key="6">
    <source>
        <dbReference type="ARBA" id="ARBA00023180"/>
    </source>
</evidence>
<evidence type="ECO:0000256" key="8">
    <source>
        <dbReference type="SAM" id="MobiDB-lite"/>
    </source>
</evidence>
<dbReference type="AlphaFoldDB" id="A0A1J0R553"/>
<feature type="region of interest" description="Disordered" evidence="8">
    <location>
        <begin position="488"/>
        <end position="513"/>
    </location>
</feature>
<organism evidence="11">
    <name type="scientific">Trypanosoma brucei</name>
    <dbReference type="NCBI Taxonomy" id="5691"/>
    <lineage>
        <taxon>Eukaryota</taxon>
        <taxon>Discoba</taxon>
        <taxon>Euglenozoa</taxon>
        <taxon>Kinetoplastea</taxon>
        <taxon>Metakinetoplastina</taxon>
        <taxon>Trypanosomatida</taxon>
        <taxon>Trypanosomatidae</taxon>
        <taxon>Trypanosoma</taxon>
    </lineage>
</organism>
<evidence type="ECO:0000259" key="10">
    <source>
        <dbReference type="Pfam" id="PF10659"/>
    </source>
</evidence>
<feature type="chain" id="PRO_5013244126" evidence="9">
    <location>
        <begin position="23"/>
        <end position="540"/>
    </location>
</feature>
<dbReference type="Pfam" id="PF10659">
    <property type="entry name" value="Trypan_glycop_C"/>
    <property type="match status" value="1"/>
</dbReference>
<evidence type="ECO:0000256" key="1">
    <source>
        <dbReference type="ARBA" id="ARBA00002523"/>
    </source>
</evidence>
<evidence type="ECO:0000256" key="7">
    <source>
        <dbReference type="ARBA" id="ARBA00023288"/>
    </source>
</evidence>
<dbReference type="VEuPathDB" id="TriTrypDB:Tb427_000449500"/>
<keyword evidence="5" id="KW-0472">Membrane</keyword>
<feature type="signal peptide" evidence="9">
    <location>
        <begin position="1"/>
        <end position="22"/>
    </location>
</feature>
<accession>A0A1J0R553</accession>
<proteinExistence type="predicted"/>
<feature type="domain" description="Trypanosome variant surface glycoprotein C-terminal" evidence="10">
    <location>
        <begin position="423"/>
        <end position="539"/>
    </location>
</feature>
<protein>
    <submittedName>
        <fullName evidence="11">Variant surface glycoprotein 1125.112</fullName>
    </submittedName>
</protein>
<keyword evidence="7" id="KW-0449">Lipoprotein</keyword>
<comment type="function">
    <text evidence="1">VSG forms a coat on the surface of the parasite. The trypanosome evades the immune response of the host by expressing a series of antigenically distinct VSGs from an estimated 1000 VSG genes.</text>
</comment>
<evidence type="ECO:0000256" key="2">
    <source>
        <dbReference type="ARBA" id="ARBA00004609"/>
    </source>
</evidence>
<evidence type="ECO:0000256" key="3">
    <source>
        <dbReference type="ARBA" id="ARBA00022475"/>
    </source>
</evidence>
<evidence type="ECO:0000256" key="4">
    <source>
        <dbReference type="ARBA" id="ARBA00022622"/>
    </source>
</evidence>
<feature type="region of interest" description="Disordered" evidence="8">
    <location>
        <begin position="379"/>
        <end position="400"/>
    </location>
</feature>
<evidence type="ECO:0000313" key="11">
    <source>
        <dbReference type="EMBL" id="APD72974.1"/>
    </source>
</evidence>
<keyword evidence="6" id="KW-0325">Glycoprotein</keyword>
<reference evidence="11" key="1">
    <citation type="submission" date="2016-08" db="EMBL/GenBank/DDBJ databases">
        <title>VSG repertoire of Trypanosoma brucei EATRO 1125.</title>
        <authorList>
            <person name="Cross G.A."/>
        </authorList>
    </citation>
    <scope>NUCLEOTIDE SEQUENCE</scope>
    <source>
        <strain evidence="11">EATRO 1125</strain>
    </source>
</reference>
<name>A0A1J0R553_9TRYP</name>
<feature type="region of interest" description="Disordered" evidence="8">
    <location>
        <begin position="412"/>
        <end position="474"/>
    </location>
</feature>
<dbReference type="InterPro" id="IPR019609">
    <property type="entry name" value="Variant_surf_glycoprt_trypan_C"/>
</dbReference>
<dbReference type="GO" id="GO:0005886">
    <property type="term" value="C:plasma membrane"/>
    <property type="evidence" value="ECO:0007669"/>
    <property type="project" value="UniProtKB-SubCell"/>
</dbReference>